<evidence type="ECO:0000313" key="8">
    <source>
        <dbReference type="EMBL" id="RMX05605.1"/>
    </source>
</evidence>
<organism evidence="8 9">
    <name type="scientific">Allofranklinella schreckenbergeri</name>
    <dbReference type="NCBI Taxonomy" id="1076744"/>
    <lineage>
        <taxon>Bacteria</taxon>
        <taxon>Pseudomonadati</taxon>
        <taxon>Pseudomonadota</taxon>
        <taxon>Betaproteobacteria</taxon>
        <taxon>Burkholderiales</taxon>
        <taxon>Comamonadaceae</taxon>
        <taxon>Allofranklinella</taxon>
    </lineage>
</organism>
<accession>A0A3M6QRD1</accession>
<sequence length="82" mass="8602">MSIIWTILIGLVVGLVARALKPGRDALGWIMTAVLGIAGAFFASFVGQQLNFYGPGEPAGFVASVLGAIVLLILWGMLSKKK</sequence>
<evidence type="ECO:0000256" key="4">
    <source>
        <dbReference type="ARBA" id="ARBA00022692"/>
    </source>
</evidence>
<reference evidence="8 9" key="1">
    <citation type="submission" date="2018-10" db="EMBL/GenBank/DDBJ databases">
        <title>Comamonadaceae CDC group NO-1 genome sequencing and assembly.</title>
        <authorList>
            <person name="Bernier A.-M."/>
            <person name="Bernard K."/>
        </authorList>
    </citation>
    <scope>NUCLEOTIDE SEQUENCE [LARGE SCALE GENOMIC DNA]</scope>
    <source>
        <strain evidence="8 9">NML180581</strain>
    </source>
</reference>
<dbReference type="AlphaFoldDB" id="A0A3M6QRD1"/>
<dbReference type="RefSeq" id="WP_122249059.1">
    <property type="nucleotide sequence ID" value="NZ_RDQK01000039.1"/>
</dbReference>
<evidence type="ECO:0000256" key="6">
    <source>
        <dbReference type="ARBA" id="ARBA00023136"/>
    </source>
</evidence>
<gene>
    <name evidence="8" type="ORF">EBQ24_12075</name>
</gene>
<dbReference type="InterPro" id="IPR007341">
    <property type="entry name" value="Transgly_assoc"/>
</dbReference>
<keyword evidence="6 7" id="KW-0472">Membrane</keyword>
<feature type="transmembrane region" description="Helical" evidence="7">
    <location>
        <begin position="29"/>
        <end position="47"/>
    </location>
</feature>
<dbReference type="GO" id="GO:0005886">
    <property type="term" value="C:plasma membrane"/>
    <property type="evidence" value="ECO:0007669"/>
    <property type="project" value="UniProtKB-SubCell"/>
</dbReference>
<dbReference type="Pfam" id="PF04226">
    <property type="entry name" value="Transgly_assoc"/>
    <property type="match status" value="1"/>
</dbReference>
<evidence type="ECO:0000256" key="5">
    <source>
        <dbReference type="ARBA" id="ARBA00022989"/>
    </source>
</evidence>
<proteinExistence type="inferred from homology"/>
<name>A0A3M6QRD1_9BURK</name>
<keyword evidence="4 7" id="KW-0812">Transmembrane</keyword>
<evidence type="ECO:0000256" key="2">
    <source>
        <dbReference type="ARBA" id="ARBA00011006"/>
    </source>
</evidence>
<keyword evidence="3" id="KW-1003">Cell membrane</keyword>
<comment type="similarity">
    <text evidence="2">Belongs to the UPF0410 family.</text>
</comment>
<evidence type="ECO:0000256" key="1">
    <source>
        <dbReference type="ARBA" id="ARBA00004651"/>
    </source>
</evidence>
<dbReference type="PANTHER" id="PTHR33884:SF7">
    <property type="entry name" value="BSL8023 PROTEIN"/>
    <property type="match status" value="1"/>
</dbReference>
<evidence type="ECO:0000256" key="7">
    <source>
        <dbReference type="SAM" id="Phobius"/>
    </source>
</evidence>
<evidence type="ECO:0000313" key="9">
    <source>
        <dbReference type="Proteomes" id="UP000281171"/>
    </source>
</evidence>
<protein>
    <submittedName>
        <fullName evidence="8">GlsB/YeaQ/YmgE family stress response membrane protein</fullName>
    </submittedName>
</protein>
<comment type="subcellular location">
    <subcellularLocation>
        <location evidence="1">Cell membrane</location>
        <topology evidence="1">Multi-pass membrane protein</topology>
    </subcellularLocation>
</comment>
<evidence type="ECO:0000256" key="3">
    <source>
        <dbReference type="ARBA" id="ARBA00022475"/>
    </source>
</evidence>
<keyword evidence="5 7" id="KW-1133">Transmembrane helix</keyword>
<feature type="transmembrane region" description="Helical" evidence="7">
    <location>
        <begin position="59"/>
        <end position="78"/>
    </location>
</feature>
<dbReference type="EMBL" id="RDQK01000039">
    <property type="protein sequence ID" value="RMX05605.1"/>
    <property type="molecule type" value="Genomic_DNA"/>
</dbReference>
<comment type="caution">
    <text evidence="8">The sequence shown here is derived from an EMBL/GenBank/DDBJ whole genome shotgun (WGS) entry which is preliminary data.</text>
</comment>
<dbReference type="Proteomes" id="UP000281171">
    <property type="component" value="Unassembled WGS sequence"/>
</dbReference>
<dbReference type="PANTHER" id="PTHR33884">
    <property type="entry name" value="UPF0410 PROTEIN YMGE"/>
    <property type="match status" value="1"/>
</dbReference>